<dbReference type="Proteomes" id="UP000324748">
    <property type="component" value="Unassembled WGS sequence"/>
</dbReference>
<accession>A0A5B0N9Y9</accession>
<organism evidence="1 3">
    <name type="scientific">Puccinia graminis f. sp. tritici</name>
    <dbReference type="NCBI Taxonomy" id="56615"/>
    <lineage>
        <taxon>Eukaryota</taxon>
        <taxon>Fungi</taxon>
        <taxon>Dikarya</taxon>
        <taxon>Basidiomycota</taxon>
        <taxon>Pucciniomycotina</taxon>
        <taxon>Pucciniomycetes</taxon>
        <taxon>Pucciniales</taxon>
        <taxon>Pucciniaceae</taxon>
        <taxon>Puccinia</taxon>
    </lineage>
</organism>
<dbReference type="Proteomes" id="UP000325313">
    <property type="component" value="Unassembled WGS sequence"/>
</dbReference>
<keyword evidence="3" id="KW-1185">Reference proteome</keyword>
<name>A0A5B0N9Y9_PUCGR</name>
<gene>
    <name evidence="1" type="ORF">PGT21_007351</name>
    <name evidence="2" type="ORF">PGTUg99_004511</name>
</gene>
<reference evidence="3 4" key="1">
    <citation type="submission" date="2019-05" db="EMBL/GenBank/DDBJ databases">
        <title>Emergence of the Ug99 lineage of the wheat stem rust pathogen through somatic hybridization.</title>
        <authorList>
            <person name="Li F."/>
            <person name="Upadhyaya N.M."/>
            <person name="Sperschneider J."/>
            <person name="Matny O."/>
            <person name="Nguyen-Phuc H."/>
            <person name="Mago R."/>
            <person name="Raley C."/>
            <person name="Miller M.E."/>
            <person name="Silverstein K.A.T."/>
            <person name="Henningsen E."/>
            <person name="Hirsch C.D."/>
            <person name="Visser B."/>
            <person name="Pretorius Z.A."/>
            <person name="Steffenson B.J."/>
            <person name="Schwessinger B."/>
            <person name="Dodds P.N."/>
            <person name="Figueroa M."/>
        </authorList>
    </citation>
    <scope>NUCLEOTIDE SEQUENCE [LARGE SCALE GENOMIC DNA]</scope>
    <source>
        <strain evidence="1">21-0</strain>
        <strain evidence="2 4">Ug99</strain>
    </source>
</reference>
<evidence type="ECO:0000313" key="3">
    <source>
        <dbReference type="Proteomes" id="UP000324748"/>
    </source>
</evidence>
<dbReference type="Pfam" id="PF03999">
    <property type="entry name" value="MAP65_ASE1"/>
    <property type="match status" value="1"/>
</dbReference>
<sequence>MIFNLWGHLGISPASPSANPILDHSDIDPVILAHLGFKDVAATVNGDIKPIGHCESVNMLPTTTKLEKVEDRQNWLDTERQKREEQIQNWYDELCVLWTRLGVPEDEQEQFVESWRGLSKQCVERYEAELNSLFLFLPHSEYIFQILCIALFHPTIHPCIYTYICVSSHPSLSNFF</sequence>
<dbReference type="OrthoDB" id="642895at2759"/>
<evidence type="ECO:0000313" key="4">
    <source>
        <dbReference type="Proteomes" id="UP000325313"/>
    </source>
</evidence>
<evidence type="ECO:0000313" key="1">
    <source>
        <dbReference type="EMBL" id="KAA1085443.1"/>
    </source>
</evidence>
<dbReference type="EMBL" id="VDEP01000213">
    <property type="protein sequence ID" value="KAA1122940.1"/>
    <property type="molecule type" value="Genomic_DNA"/>
</dbReference>
<proteinExistence type="predicted"/>
<dbReference type="EMBL" id="VSWC01000106">
    <property type="protein sequence ID" value="KAA1085443.1"/>
    <property type="molecule type" value="Genomic_DNA"/>
</dbReference>
<comment type="caution">
    <text evidence="1">The sequence shown here is derived from an EMBL/GenBank/DDBJ whole genome shotgun (WGS) entry which is preliminary data.</text>
</comment>
<evidence type="ECO:0000313" key="2">
    <source>
        <dbReference type="EMBL" id="KAA1122940.1"/>
    </source>
</evidence>
<dbReference type="AlphaFoldDB" id="A0A5B0N9Y9"/>
<protein>
    <submittedName>
        <fullName evidence="1">Uncharacterized protein</fullName>
    </submittedName>
</protein>